<dbReference type="AlphaFoldDB" id="A0A507QIV8"/>
<keyword evidence="4" id="KW-0539">Nucleus</keyword>
<sequence length="727" mass="80865">MPGVPSNKACQRCKKRHLKCDEARPSCQRCITAGVECPGYVQTRKFIDQGATVRRRYAPYSEPQSKSNTPAPDSDKTTQNGVSGPAPQVSARPELKLDFRTDQVVGNNFVARNSQEREEVTVQWPAQPQVSVSNSLPTSLPVAAGLGGAIEPIQQTLRNNAQETQDLYSASRIIPYDEDRSEIPRSSAQSTATQSDPADVYNDLYSKQTTSAPKPPYQRLTSPEDLSQRSEKEEILDIFSELMTGSEHEISFFLRHFSEVLGPWLDLSDPGKFFSVYVPIRAIDSLFLKYAVAALSAKHLGRVKGAKSITGGGIFTNPATTEIYPNASRVDWFLKGANYYYLAVSNMQTVGTETYGSLHTSAVLGSPFGIVDQLLKLLPQSGFDELATAGFTRKIEDLMAATAILYMYKILDANEVDSHSHLSGIGSVFDTLIRLKTAGPLQPPPYLHGTRAAFWDFARLDYLTSYMNRSATHLDPENLPLWQAAGLPIDEQGNIHHYDEAVQTGVGFTREDFAANTLTWLATKVINFLAQYRELQMAQWSSPTPSSPLAPGQPVASTTSTWLKLCFEFQSWFEELPETFRPCVRIERPRDLSVVPQVSHLPFPEIVYTKASCAATMQQYHFARIALLLNRPPDIVNAHSSAFDRLQGYREVSKEVEYRTREICGIALGRPQGAVRIYMVPLLFAVGQCLEKPEERQVVANILRGIEADLGWATDYAIEKLQGCWNQ</sequence>
<dbReference type="STRING" id="5098.A0A507QIV8"/>
<comment type="caution">
    <text evidence="7">The sequence shown here is derived from an EMBL/GenBank/DDBJ whole genome shotgun (WGS) entry which is preliminary data.</text>
</comment>
<dbReference type="Pfam" id="PF00172">
    <property type="entry name" value="Zn_clus"/>
    <property type="match status" value="1"/>
</dbReference>
<keyword evidence="8" id="KW-1185">Reference proteome</keyword>
<dbReference type="SMART" id="SM00066">
    <property type="entry name" value="GAL4"/>
    <property type="match status" value="1"/>
</dbReference>
<evidence type="ECO:0000313" key="7">
    <source>
        <dbReference type="EMBL" id="TQB68459.1"/>
    </source>
</evidence>
<dbReference type="GO" id="GO:0000981">
    <property type="term" value="F:DNA-binding transcription factor activity, RNA polymerase II-specific"/>
    <property type="evidence" value="ECO:0007669"/>
    <property type="project" value="InterPro"/>
</dbReference>
<dbReference type="GO" id="GO:0045944">
    <property type="term" value="P:positive regulation of transcription by RNA polymerase II"/>
    <property type="evidence" value="ECO:0007669"/>
    <property type="project" value="TreeGrafter"/>
</dbReference>
<dbReference type="PROSITE" id="PS00463">
    <property type="entry name" value="ZN2_CY6_FUNGAL_1"/>
    <property type="match status" value="1"/>
</dbReference>
<keyword evidence="1" id="KW-0805">Transcription regulation</keyword>
<evidence type="ECO:0000256" key="2">
    <source>
        <dbReference type="ARBA" id="ARBA00023125"/>
    </source>
</evidence>
<feature type="domain" description="Zn(2)-C6 fungal-type" evidence="6">
    <location>
        <begin position="9"/>
        <end position="37"/>
    </location>
</feature>
<dbReference type="CDD" id="cd00067">
    <property type="entry name" value="GAL4"/>
    <property type="match status" value="1"/>
</dbReference>
<protein>
    <recommendedName>
        <fullName evidence="6">Zn(2)-C6 fungal-type domain-containing protein</fullName>
    </recommendedName>
</protein>
<dbReference type="InterPro" id="IPR036864">
    <property type="entry name" value="Zn2-C6_fun-type_DNA-bd_sf"/>
</dbReference>
<keyword evidence="2" id="KW-0238">DNA-binding</keyword>
<feature type="compositionally biased region" description="Polar residues" evidence="5">
    <location>
        <begin position="62"/>
        <end position="82"/>
    </location>
</feature>
<dbReference type="SUPFAM" id="SSF57701">
    <property type="entry name" value="Zn2/Cys6 DNA-binding domain"/>
    <property type="match status" value="1"/>
</dbReference>
<evidence type="ECO:0000256" key="4">
    <source>
        <dbReference type="ARBA" id="ARBA00023242"/>
    </source>
</evidence>
<name>A0A507QIV8_MONPU</name>
<feature type="region of interest" description="Disordered" evidence="5">
    <location>
        <begin position="178"/>
        <end position="229"/>
    </location>
</feature>
<organism evidence="7 8">
    <name type="scientific">Monascus purpureus</name>
    <name type="common">Red mold</name>
    <name type="synonym">Monascus anka</name>
    <dbReference type="NCBI Taxonomy" id="5098"/>
    <lineage>
        <taxon>Eukaryota</taxon>
        <taxon>Fungi</taxon>
        <taxon>Dikarya</taxon>
        <taxon>Ascomycota</taxon>
        <taxon>Pezizomycotina</taxon>
        <taxon>Eurotiomycetes</taxon>
        <taxon>Eurotiomycetidae</taxon>
        <taxon>Eurotiales</taxon>
        <taxon>Aspergillaceae</taxon>
        <taxon>Monascus</taxon>
    </lineage>
</organism>
<evidence type="ECO:0000313" key="8">
    <source>
        <dbReference type="Proteomes" id="UP000319663"/>
    </source>
</evidence>
<proteinExistence type="predicted"/>
<dbReference type="PROSITE" id="PS50048">
    <property type="entry name" value="ZN2_CY6_FUNGAL_2"/>
    <property type="match status" value="1"/>
</dbReference>
<evidence type="ECO:0000259" key="6">
    <source>
        <dbReference type="PROSITE" id="PS50048"/>
    </source>
</evidence>
<dbReference type="Proteomes" id="UP000319663">
    <property type="component" value="Unassembled WGS sequence"/>
</dbReference>
<evidence type="ECO:0000256" key="1">
    <source>
        <dbReference type="ARBA" id="ARBA00023015"/>
    </source>
</evidence>
<dbReference type="OrthoDB" id="5418899at2759"/>
<feature type="region of interest" description="Disordered" evidence="5">
    <location>
        <begin position="59"/>
        <end position="95"/>
    </location>
</feature>
<evidence type="ECO:0000256" key="3">
    <source>
        <dbReference type="ARBA" id="ARBA00023163"/>
    </source>
</evidence>
<dbReference type="GO" id="GO:0000976">
    <property type="term" value="F:transcription cis-regulatory region binding"/>
    <property type="evidence" value="ECO:0007669"/>
    <property type="project" value="TreeGrafter"/>
</dbReference>
<dbReference type="Gene3D" id="4.10.240.10">
    <property type="entry name" value="Zn(2)-C6 fungal-type DNA-binding domain"/>
    <property type="match status" value="1"/>
</dbReference>
<dbReference type="GO" id="GO:0008270">
    <property type="term" value="F:zinc ion binding"/>
    <property type="evidence" value="ECO:0007669"/>
    <property type="project" value="InterPro"/>
</dbReference>
<feature type="compositionally biased region" description="Polar residues" evidence="5">
    <location>
        <begin position="184"/>
        <end position="196"/>
    </location>
</feature>
<dbReference type="PANTHER" id="PTHR37534">
    <property type="entry name" value="TRANSCRIPTIONAL ACTIVATOR PROTEIN UGA3"/>
    <property type="match status" value="1"/>
</dbReference>
<accession>A0A507QIV8</accession>
<keyword evidence="3" id="KW-0804">Transcription</keyword>
<dbReference type="InterPro" id="IPR001138">
    <property type="entry name" value="Zn2Cys6_DnaBD"/>
</dbReference>
<dbReference type="GO" id="GO:0005634">
    <property type="term" value="C:nucleus"/>
    <property type="evidence" value="ECO:0007669"/>
    <property type="project" value="TreeGrafter"/>
</dbReference>
<gene>
    <name evidence="7" type="ORF">MPDQ_003402</name>
</gene>
<dbReference type="EMBL" id="VIFY01000215">
    <property type="protein sequence ID" value="TQB68459.1"/>
    <property type="molecule type" value="Genomic_DNA"/>
</dbReference>
<dbReference type="PANTHER" id="PTHR37534:SF18">
    <property type="entry name" value="ZN(II)2CYS6 TRANSCRIPTION FACTOR (EUROFUNG)"/>
    <property type="match status" value="1"/>
</dbReference>
<evidence type="ECO:0000256" key="5">
    <source>
        <dbReference type="SAM" id="MobiDB-lite"/>
    </source>
</evidence>
<reference evidence="7 8" key="1">
    <citation type="submission" date="2019-06" db="EMBL/GenBank/DDBJ databases">
        <title>Wine fermentation using esterase from Monascus purpureus.</title>
        <authorList>
            <person name="Geng C."/>
            <person name="Zhang Y."/>
        </authorList>
    </citation>
    <scope>NUCLEOTIDE SEQUENCE [LARGE SCALE GENOMIC DNA]</scope>
    <source>
        <strain evidence="7">HQ1</strain>
    </source>
</reference>